<gene>
    <name evidence="2" type="ORF">BDV35DRAFT_299774</name>
</gene>
<evidence type="ECO:0000313" key="2">
    <source>
        <dbReference type="EMBL" id="KAB8244133.1"/>
    </source>
</evidence>
<keyword evidence="1" id="KW-0812">Transmembrane</keyword>
<protein>
    <submittedName>
        <fullName evidence="2">Uncharacterized protein</fullName>
    </submittedName>
</protein>
<name>A0A5N6GUL1_ASPFL</name>
<proteinExistence type="predicted"/>
<keyword evidence="1" id="KW-1133">Transmembrane helix</keyword>
<keyword evidence="1" id="KW-0472">Membrane</keyword>
<feature type="transmembrane region" description="Helical" evidence="1">
    <location>
        <begin position="78"/>
        <end position="97"/>
    </location>
</feature>
<sequence length="99" mass="11341">MWSISALFPLFDLVNCISLGCLGRLGLFHTMHGALRVTFEDILMVLSIGFSVIDGVLFWSRGHHQGCYIIHCIFKRSIVTSLVFLSCLFFFILRAFFIY</sequence>
<accession>A0A5N6GUL1</accession>
<feature type="transmembrane region" description="Helical" evidence="1">
    <location>
        <begin position="39"/>
        <end position="58"/>
    </location>
</feature>
<reference evidence="2" key="1">
    <citation type="submission" date="2019-04" db="EMBL/GenBank/DDBJ databases">
        <title>Friends and foes A comparative genomics study of 23 Aspergillus species from section Flavi.</title>
        <authorList>
            <consortium name="DOE Joint Genome Institute"/>
            <person name="Kjaerbolling I."/>
            <person name="Vesth T."/>
            <person name="Frisvad J.C."/>
            <person name="Nybo J.L."/>
            <person name="Theobald S."/>
            <person name="Kildgaard S."/>
            <person name="Isbrandt T."/>
            <person name="Kuo A."/>
            <person name="Sato A."/>
            <person name="Lyhne E.K."/>
            <person name="Kogle M.E."/>
            <person name="Wiebenga A."/>
            <person name="Kun R.S."/>
            <person name="Lubbers R.J."/>
            <person name="Makela M.R."/>
            <person name="Barry K."/>
            <person name="Chovatia M."/>
            <person name="Clum A."/>
            <person name="Daum C."/>
            <person name="Haridas S."/>
            <person name="He G."/>
            <person name="LaButti K."/>
            <person name="Lipzen A."/>
            <person name="Mondo S."/>
            <person name="Riley R."/>
            <person name="Salamov A."/>
            <person name="Simmons B.A."/>
            <person name="Magnuson J.K."/>
            <person name="Henrissat B."/>
            <person name="Mortensen U.H."/>
            <person name="Larsen T.O."/>
            <person name="Devries R.P."/>
            <person name="Grigoriev I.V."/>
            <person name="Machida M."/>
            <person name="Baker S.E."/>
            <person name="Andersen M.R."/>
        </authorList>
    </citation>
    <scope>NUCLEOTIDE SEQUENCE [LARGE SCALE GENOMIC DNA]</scope>
    <source>
        <strain evidence="2">CBS 121.62</strain>
    </source>
</reference>
<dbReference type="EMBL" id="ML734631">
    <property type="protein sequence ID" value="KAB8244133.1"/>
    <property type="molecule type" value="Genomic_DNA"/>
</dbReference>
<dbReference type="AlphaFoldDB" id="A0A5N6GUL1"/>
<dbReference type="Proteomes" id="UP000325434">
    <property type="component" value="Unassembled WGS sequence"/>
</dbReference>
<organism evidence="2">
    <name type="scientific">Aspergillus flavus</name>
    <dbReference type="NCBI Taxonomy" id="5059"/>
    <lineage>
        <taxon>Eukaryota</taxon>
        <taxon>Fungi</taxon>
        <taxon>Dikarya</taxon>
        <taxon>Ascomycota</taxon>
        <taxon>Pezizomycotina</taxon>
        <taxon>Eurotiomycetes</taxon>
        <taxon>Eurotiomycetidae</taxon>
        <taxon>Eurotiales</taxon>
        <taxon>Aspergillaceae</taxon>
        <taxon>Aspergillus</taxon>
        <taxon>Aspergillus subgen. Circumdati</taxon>
    </lineage>
</organism>
<evidence type="ECO:0000256" key="1">
    <source>
        <dbReference type="SAM" id="Phobius"/>
    </source>
</evidence>
<feature type="transmembrane region" description="Helical" evidence="1">
    <location>
        <begin position="6"/>
        <end position="27"/>
    </location>
</feature>